<protein>
    <recommendedName>
        <fullName evidence="2">ER-bound oxygenase mpaB/mpaB'/Rubber oxygenase catalytic domain-containing protein</fullName>
    </recommendedName>
</protein>
<dbReference type="RefSeq" id="WP_077116087.1">
    <property type="nucleotide sequence ID" value="NZ_LOKT01000010.1"/>
</dbReference>
<dbReference type="PANTHER" id="PTHR36151">
    <property type="entry name" value="BLR2777 PROTEIN"/>
    <property type="match status" value="1"/>
</dbReference>
<accession>A0A1V2THU8</accession>
<sequence>MTASLEGSNATDTTGTPTLPPRRPFGPGSRTWEETGLITFSLTAGAAFLLQTMEPTISAVVDEYSTFRTDPIGRAVRSISAVMMWTYGGEEALTETERLRKMHAGLNTTDASGVEHKALSSGPWAWVLHTGTFAFSENAKYFSRRPLTAAQKEEYYRETLQLMRNFRVPPKELPPTYAEFEKFFADQVENHLQATPTARDYLKVIRTIAPPTGMPRVLSPLWRLAAEPFGRMQYFVTVGTTPEAARRKLGLAWSESDERKLRALGWVLARLVPLLPERLRYFPIAYEARRLERDKAKLRKAIDMRPI</sequence>
<dbReference type="PANTHER" id="PTHR36151:SF3">
    <property type="entry name" value="ER-BOUND OXYGENASE MPAB_MPAB'_RUBBER OXYGENASE CATALYTIC DOMAIN-CONTAINING PROTEIN"/>
    <property type="match status" value="1"/>
</dbReference>
<gene>
    <name evidence="3" type="ORF">B0T46_09150</name>
</gene>
<comment type="caution">
    <text evidence="3">The sequence shown here is derived from an EMBL/GenBank/DDBJ whole genome shotgun (WGS) entry which is preliminary data.</text>
</comment>
<name>A0A1V2THU8_9NOCA</name>
<reference evidence="3 4" key="1">
    <citation type="journal article" date="2016" name="Antonie Van Leeuwenhoek">
        <title>Nocardia donostiensis sp. nov., isolated from human respiratory specimens.</title>
        <authorList>
            <person name="Ercibengoa M."/>
            <person name="Bell M."/>
            <person name="Marimon J.M."/>
            <person name="Humrighouse B."/>
            <person name="Klenk H.P."/>
            <person name="Potter G."/>
            <person name="Perez-Trallero E."/>
        </authorList>
    </citation>
    <scope>NUCLEOTIDE SEQUENCE [LARGE SCALE GENOMIC DNA]</scope>
    <source>
        <strain evidence="3 4">X1655</strain>
    </source>
</reference>
<evidence type="ECO:0000256" key="1">
    <source>
        <dbReference type="SAM" id="MobiDB-lite"/>
    </source>
</evidence>
<proteinExistence type="predicted"/>
<dbReference type="OrthoDB" id="3456672at2"/>
<dbReference type="InterPro" id="IPR018713">
    <property type="entry name" value="MPAB/Lcp_cat_dom"/>
</dbReference>
<dbReference type="Proteomes" id="UP000188836">
    <property type="component" value="Unassembled WGS sequence"/>
</dbReference>
<dbReference type="Pfam" id="PF09995">
    <property type="entry name" value="MPAB_Lcp_cat"/>
    <property type="match status" value="1"/>
</dbReference>
<feature type="domain" description="ER-bound oxygenase mpaB/mpaB'/Rubber oxygenase catalytic" evidence="2">
    <location>
        <begin position="32"/>
        <end position="269"/>
    </location>
</feature>
<evidence type="ECO:0000313" key="3">
    <source>
        <dbReference type="EMBL" id="ONM49086.1"/>
    </source>
</evidence>
<organism evidence="3 4">
    <name type="scientific">Nocardia donostiensis</name>
    <dbReference type="NCBI Taxonomy" id="1538463"/>
    <lineage>
        <taxon>Bacteria</taxon>
        <taxon>Bacillati</taxon>
        <taxon>Actinomycetota</taxon>
        <taxon>Actinomycetes</taxon>
        <taxon>Mycobacteriales</taxon>
        <taxon>Nocardiaceae</taxon>
        <taxon>Nocardia</taxon>
    </lineage>
</organism>
<evidence type="ECO:0000259" key="2">
    <source>
        <dbReference type="Pfam" id="PF09995"/>
    </source>
</evidence>
<dbReference type="STRING" id="1538463.B0T36_16320"/>
<feature type="region of interest" description="Disordered" evidence="1">
    <location>
        <begin position="1"/>
        <end position="30"/>
    </location>
</feature>
<dbReference type="AlphaFoldDB" id="A0A1V2THU8"/>
<dbReference type="GO" id="GO:0016491">
    <property type="term" value="F:oxidoreductase activity"/>
    <property type="evidence" value="ECO:0007669"/>
    <property type="project" value="InterPro"/>
</dbReference>
<feature type="compositionally biased region" description="Polar residues" evidence="1">
    <location>
        <begin position="1"/>
        <end position="10"/>
    </location>
</feature>
<evidence type="ECO:0000313" key="4">
    <source>
        <dbReference type="Proteomes" id="UP000188836"/>
    </source>
</evidence>
<dbReference type="EMBL" id="MUMY01000006">
    <property type="protein sequence ID" value="ONM49086.1"/>
    <property type="molecule type" value="Genomic_DNA"/>
</dbReference>
<keyword evidence="4" id="KW-1185">Reference proteome</keyword>